<organism evidence="2 3">
    <name type="scientific">Seinonella peptonophila</name>
    <dbReference type="NCBI Taxonomy" id="112248"/>
    <lineage>
        <taxon>Bacteria</taxon>
        <taxon>Bacillati</taxon>
        <taxon>Bacillota</taxon>
        <taxon>Bacilli</taxon>
        <taxon>Bacillales</taxon>
        <taxon>Thermoactinomycetaceae</taxon>
        <taxon>Seinonella</taxon>
    </lineage>
</organism>
<protein>
    <submittedName>
        <fullName evidence="2">Uncharacterized membrane protein YfhO</fullName>
    </submittedName>
</protein>
<keyword evidence="1" id="KW-0812">Transmembrane</keyword>
<feature type="transmembrane region" description="Helical" evidence="1">
    <location>
        <begin position="365"/>
        <end position="382"/>
    </location>
</feature>
<feature type="transmembrane region" description="Helical" evidence="1">
    <location>
        <begin position="283"/>
        <end position="300"/>
    </location>
</feature>
<keyword evidence="3" id="KW-1185">Reference proteome</keyword>
<dbReference type="Pfam" id="PF09586">
    <property type="entry name" value="YfhO"/>
    <property type="match status" value="1"/>
</dbReference>
<proteinExistence type="predicted"/>
<dbReference type="InterPro" id="IPR018580">
    <property type="entry name" value="Uncharacterised_YfhO"/>
</dbReference>
<keyword evidence="1" id="KW-0472">Membrane</keyword>
<feature type="transmembrane region" description="Helical" evidence="1">
    <location>
        <begin position="122"/>
        <end position="141"/>
    </location>
</feature>
<evidence type="ECO:0000313" key="2">
    <source>
        <dbReference type="EMBL" id="SHE90334.1"/>
    </source>
</evidence>
<reference evidence="2 3" key="1">
    <citation type="submission" date="2016-11" db="EMBL/GenBank/DDBJ databases">
        <authorList>
            <person name="Jaros S."/>
            <person name="Januszkiewicz K."/>
            <person name="Wedrychowicz H."/>
        </authorList>
    </citation>
    <scope>NUCLEOTIDE SEQUENCE [LARGE SCALE GENOMIC DNA]</scope>
    <source>
        <strain evidence="2 3">DSM 44666</strain>
    </source>
</reference>
<name>A0A1M4XA27_9BACL</name>
<evidence type="ECO:0000313" key="3">
    <source>
        <dbReference type="Proteomes" id="UP000184476"/>
    </source>
</evidence>
<keyword evidence="1" id="KW-1133">Transmembrane helix</keyword>
<feature type="transmembrane region" description="Helical" evidence="1">
    <location>
        <begin position="397"/>
        <end position="417"/>
    </location>
</feature>
<dbReference type="STRING" id="112248.SAMN05444392_104221"/>
<dbReference type="RefSeq" id="WP_175552326.1">
    <property type="nucleotide sequence ID" value="NZ_FQVL01000004.1"/>
</dbReference>
<accession>A0A1M4XA27</accession>
<dbReference type="EMBL" id="FQVL01000004">
    <property type="protein sequence ID" value="SHE90334.1"/>
    <property type="molecule type" value="Genomic_DNA"/>
</dbReference>
<dbReference type="AlphaFoldDB" id="A0A1M4XA27"/>
<evidence type="ECO:0000256" key="1">
    <source>
        <dbReference type="SAM" id="Phobius"/>
    </source>
</evidence>
<feature type="transmembrane region" description="Helical" evidence="1">
    <location>
        <begin position="312"/>
        <end position="333"/>
    </location>
</feature>
<gene>
    <name evidence="2" type="ORF">SAMN05444392_104221</name>
</gene>
<feature type="transmembrane region" description="Helical" evidence="1">
    <location>
        <begin position="339"/>
        <end position="358"/>
    </location>
</feature>
<feature type="transmembrane region" description="Helical" evidence="1">
    <location>
        <begin position="429"/>
        <end position="450"/>
    </location>
</feature>
<dbReference type="Proteomes" id="UP000184476">
    <property type="component" value="Unassembled WGS sequence"/>
</dbReference>
<dbReference type="PANTHER" id="PTHR38454:SF1">
    <property type="entry name" value="INTEGRAL MEMBRANE PROTEIN"/>
    <property type="match status" value="1"/>
</dbReference>
<dbReference type="PANTHER" id="PTHR38454">
    <property type="entry name" value="INTEGRAL MEMBRANE PROTEIN-RELATED"/>
    <property type="match status" value="1"/>
</dbReference>
<feature type="transmembrane region" description="Helical" evidence="1">
    <location>
        <begin position="175"/>
        <end position="203"/>
    </location>
</feature>
<feature type="transmembrane region" description="Helical" evidence="1">
    <location>
        <begin position="98"/>
        <end position="116"/>
    </location>
</feature>
<feature type="transmembrane region" description="Helical" evidence="1">
    <location>
        <begin position="839"/>
        <end position="860"/>
    </location>
</feature>
<feature type="transmembrane region" description="Helical" evidence="1">
    <location>
        <begin position="6"/>
        <end position="26"/>
    </location>
</feature>
<sequence>MFFSYLTLFIAAMMVHLFFLIGKNYLSEACCDSFTQLSHYYPFLQHTYGQGNFFWSWEEGLGGDVFSEYLYYYSTNPFFWLTMPFDLSSLQSTIEMRLFLSIGKVFLAMILLFHFLRYLKRSYTAAVTGACIYGGSYYFLIFSLRFDFMVDGMVWLPLVIWGYERLVQENKKSLFVLSIFLIISSNFYLSYISSIFLVLYACMKYFQLHQSFRWKSLIKHYLQLAGYYLIGLGLAAFAFLPAVDRYLHVDRFYAHVNIPLLFDAPFYKNLVKNLFLMTGKEDFVVIFPILVLILVLYGFQMRSAAGKYHFRFCLFIAFLVMIPFVYSLFNGFSFMEYRWLYLFVFSVAVASAFLLDDLLKRGHRLAMPIQLLIIIIFTYITYTKMKKWKHFSGDQHVLEALLFSWVAIIVYLLLFYLKDRISKKWVASGIVLILVVNIGLTNDVAMHFFAGDPELLDKKLDQRLAWYGQAKDQQMFQSLQNDDRQFYRITLMNRINEINEGLLYHFKGFGLYNSLLSGDIHRFFKNEYNILQVNIPSQVNKLDNRLFLMSGLANKYYVIHKDKSFRPYDYSLFRTAGDYTIWKNNHPLSIGFLYPSVTDYRTFHQLNASERDQLFLSAAVVDHPEKFSLPKFQPKVLQVERIPYHQIKLEKSNASLKGNRLKIEENGKLWIENPFYQRAGELIVTFKMSKWKYKRYRMELGDKVFNHFKGKYNYPKEEISIHLGETKDWKRIPLKLSPGLYQVRDLTLTFQTYQTYHELVQQRQQDELKQVKMGKNGYLTAKITAKTKGLLFLSIPYSDGWKIKVDGKEQKALKVNTAFLGVPIERGTHQIELAYRTPYLYMGITISVITLICWRGILLYRRRNRVKSK</sequence>
<feature type="transmembrane region" description="Helical" evidence="1">
    <location>
        <begin position="224"/>
        <end position="243"/>
    </location>
</feature>